<keyword evidence="8" id="KW-1185">Reference proteome</keyword>
<evidence type="ECO:0000256" key="2">
    <source>
        <dbReference type="ARBA" id="ARBA00022771"/>
    </source>
</evidence>
<comment type="caution">
    <text evidence="7">The sequence shown here is derived from an EMBL/GenBank/DDBJ whole genome shotgun (WGS) entry which is preliminary data.</text>
</comment>
<dbReference type="InterPro" id="IPR000315">
    <property type="entry name" value="Znf_B-box"/>
</dbReference>
<evidence type="ECO:0000313" key="7">
    <source>
        <dbReference type="EMBL" id="KAL3636040.1"/>
    </source>
</evidence>
<accession>A0ABD3D522</accession>
<evidence type="ECO:0000259" key="6">
    <source>
        <dbReference type="PROSITE" id="PS50119"/>
    </source>
</evidence>
<dbReference type="Proteomes" id="UP001632038">
    <property type="component" value="Unassembled WGS sequence"/>
</dbReference>
<sequence length="368" mass="41804">MDKKCEFCASLSPIVYCKSDAAHLCLSCDSSVHLANALSHRHPRTLVCQLCGSHPAIVRCFDHEMFMCQSCDTSSHHHDVTFYQHYKRVIGCYVGCPSAKEFAALWGFDSNELEDNNNDCVEFEGVFNSRITKVVKDENRQNLILHQITVLEKLQLSGGIIDNSHFVPRPFKHDTMPKLQTNLSNQTARFGPNLDSSDPLVDKSDEPLSSPFSQLDNFTINPLQGDSFWQYKSPAHNNEIWLQNMQDLGVCDEVRCFDAVDMPDVDLTFRNFEELFGNEHGMSIVDDDNMVCSFSDKSTIEDIQGPSHHVCFNAAEQEINESDQIHRLPSNNYRPRPRHEKQAKYTSPKSKYSGKKQGKGHVIEGKRL</sequence>
<evidence type="ECO:0000256" key="5">
    <source>
        <dbReference type="SAM" id="MobiDB-lite"/>
    </source>
</evidence>
<dbReference type="InterPro" id="IPR049808">
    <property type="entry name" value="CONSTANS-like_Bbox1"/>
</dbReference>
<proteinExistence type="predicted"/>
<evidence type="ECO:0000256" key="1">
    <source>
        <dbReference type="ARBA" id="ARBA00022723"/>
    </source>
</evidence>
<reference evidence="8" key="1">
    <citation type="journal article" date="2024" name="IScience">
        <title>Strigolactones Initiate the Formation of Haustorium-like Structures in Castilleja.</title>
        <authorList>
            <person name="Buerger M."/>
            <person name="Peterson D."/>
            <person name="Chory J."/>
        </authorList>
    </citation>
    <scope>NUCLEOTIDE SEQUENCE [LARGE SCALE GENOMIC DNA]</scope>
</reference>
<dbReference type="AlphaFoldDB" id="A0ABD3D522"/>
<dbReference type="SMART" id="SM00336">
    <property type="entry name" value="BBOX"/>
    <property type="match status" value="1"/>
</dbReference>
<organism evidence="7 8">
    <name type="scientific">Castilleja foliolosa</name>
    <dbReference type="NCBI Taxonomy" id="1961234"/>
    <lineage>
        <taxon>Eukaryota</taxon>
        <taxon>Viridiplantae</taxon>
        <taxon>Streptophyta</taxon>
        <taxon>Embryophyta</taxon>
        <taxon>Tracheophyta</taxon>
        <taxon>Spermatophyta</taxon>
        <taxon>Magnoliopsida</taxon>
        <taxon>eudicotyledons</taxon>
        <taxon>Gunneridae</taxon>
        <taxon>Pentapetalae</taxon>
        <taxon>asterids</taxon>
        <taxon>lamiids</taxon>
        <taxon>Lamiales</taxon>
        <taxon>Orobanchaceae</taxon>
        <taxon>Pedicularideae</taxon>
        <taxon>Castillejinae</taxon>
        <taxon>Castilleja</taxon>
    </lineage>
</organism>
<dbReference type="GO" id="GO:0008270">
    <property type="term" value="F:zinc ion binding"/>
    <property type="evidence" value="ECO:0007669"/>
    <property type="project" value="UniProtKB-KW"/>
</dbReference>
<name>A0ABD3D522_9LAMI</name>
<keyword evidence="2 4" id="KW-0863">Zinc-finger</keyword>
<feature type="region of interest" description="Disordered" evidence="5">
    <location>
        <begin position="321"/>
        <end position="368"/>
    </location>
</feature>
<dbReference type="CDD" id="cd19821">
    <property type="entry name" value="Bbox1_BBX-like"/>
    <property type="match status" value="1"/>
</dbReference>
<keyword evidence="3" id="KW-0862">Zinc</keyword>
<evidence type="ECO:0000313" key="8">
    <source>
        <dbReference type="Proteomes" id="UP001632038"/>
    </source>
</evidence>
<evidence type="ECO:0000256" key="3">
    <source>
        <dbReference type="ARBA" id="ARBA00022833"/>
    </source>
</evidence>
<protein>
    <recommendedName>
        <fullName evidence="6">B box-type domain-containing protein</fullName>
    </recommendedName>
</protein>
<keyword evidence="1" id="KW-0479">Metal-binding</keyword>
<dbReference type="PROSITE" id="PS50119">
    <property type="entry name" value="ZF_BBOX"/>
    <property type="match status" value="1"/>
</dbReference>
<dbReference type="PANTHER" id="PTHR31717">
    <property type="entry name" value="ZINC FINGER PROTEIN CONSTANS-LIKE 10"/>
    <property type="match status" value="1"/>
</dbReference>
<evidence type="ECO:0000256" key="4">
    <source>
        <dbReference type="PROSITE-ProRule" id="PRU00024"/>
    </source>
</evidence>
<gene>
    <name evidence="7" type="ORF">CASFOL_020587</name>
</gene>
<dbReference type="PANTHER" id="PTHR31717:SF131">
    <property type="entry name" value="ZINC FINGER PROTEIN CONSTANS-LIKE 9"/>
    <property type="match status" value="1"/>
</dbReference>
<feature type="domain" description="B box-type" evidence="6">
    <location>
        <begin position="43"/>
        <end position="90"/>
    </location>
</feature>
<dbReference type="EMBL" id="JAVIJP010000027">
    <property type="protein sequence ID" value="KAL3636040.1"/>
    <property type="molecule type" value="Genomic_DNA"/>
</dbReference>